<sequence length="388" mass="42799">MGDQGSEESVRNSLEDLFKSVKKWPIKEVNGLEMDSSGDPEPHSALDLNAFLKKLLCKSELTVNSGVTRDLLNVSTTAIDKQPIHFTTYNDDFFEMVSRLQSKRLNDQRCDPIILSDLTNHSKNVTRQSDTIACNPEAEARFGRRNRISALFGRVGKAAKRQSLLMSASFFPSTTSTPRTDVSSVKQQLVGDSGDNKSSAICASTSRSSSQDVVAQNAVDGGNDAIVQSGTLRTTEPPEFRIPVAPPRNRARCNHVTLPNSISSRQKNGAEGMLDLIASLQGRRMEEQRAHLNVQSEPILLPVSGEVEESNDNMGQSTLSPSHVERSRLEDAGSLYEMVIRSQRDRLDEQRSELPRTIPAEDVSRIVMSMQKGRIETQRAVLTSASQN</sequence>
<evidence type="ECO:0000256" key="1">
    <source>
        <dbReference type="SAM" id="MobiDB-lite"/>
    </source>
</evidence>
<reference evidence="4" key="1">
    <citation type="submission" date="2016-04" db="UniProtKB">
        <authorList>
            <consortium name="WormBaseParasite"/>
        </authorList>
    </citation>
    <scope>IDENTIFICATION</scope>
</reference>
<dbReference type="GO" id="GO:0030695">
    <property type="term" value="F:GTPase regulator activity"/>
    <property type="evidence" value="ECO:0007669"/>
    <property type="project" value="InterPro"/>
</dbReference>
<protein>
    <submittedName>
        <fullName evidence="2 4">Uncharacterized protein</fullName>
    </submittedName>
</protein>
<dbReference type="PANTHER" id="PTHR47617:SF1">
    <property type="entry name" value="G-PROTEIN-SIGNALING MODULATOR 3"/>
    <property type="match status" value="1"/>
</dbReference>
<dbReference type="Pfam" id="PF02188">
    <property type="entry name" value="GoLoco"/>
    <property type="match status" value="2"/>
</dbReference>
<dbReference type="InterPro" id="IPR003109">
    <property type="entry name" value="GoLoco_motif"/>
</dbReference>
<dbReference type="STRING" id="6280.A0A158PQN8"/>
<evidence type="ECO:0000313" key="2">
    <source>
        <dbReference type="EMBL" id="VDN89225.1"/>
    </source>
</evidence>
<dbReference type="PROSITE" id="PS50877">
    <property type="entry name" value="GOLOCO"/>
    <property type="match status" value="3"/>
</dbReference>
<gene>
    <name evidence="2" type="ORF">BPAG_LOCUS8039</name>
</gene>
<dbReference type="PANTHER" id="PTHR47617">
    <property type="entry name" value="G-PROTEIN SIGNALING MODULATOR 3"/>
    <property type="match status" value="1"/>
</dbReference>
<dbReference type="AlphaFoldDB" id="A0A158PQN8"/>
<name>A0A158PQN8_BRUPA</name>
<feature type="compositionally biased region" description="Low complexity" evidence="1">
    <location>
        <begin position="198"/>
        <end position="207"/>
    </location>
</feature>
<organism evidence="4">
    <name type="scientific">Brugia pahangi</name>
    <name type="common">Filarial nematode worm</name>
    <dbReference type="NCBI Taxonomy" id="6280"/>
    <lineage>
        <taxon>Eukaryota</taxon>
        <taxon>Metazoa</taxon>
        <taxon>Ecdysozoa</taxon>
        <taxon>Nematoda</taxon>
        <taxon>Chromadorea</taxon>
        <taxon>Rhabditida</taxon>
        <taxon>Spirurina</taxon>
        <taxon>Spiruromorpha</taxon>
        <taxon>Filarioidea</taxon>
        <taxon>Onchocercidae</taxon>
        <taxon>Brugia</taxon>
    </lineage>
</organism>
<dbReference type="InterPro" id="IPR042888">
    <property type="entry name" value="GPSM3"/>
</dbReference>
<accession>A0A158PQN8</accession>
<dbReference type="EMBL" id="UZAD01013130">
    <property type="protein sequence ID" value="VDN89225.1"/>
    <property type="molecule type" value="Genomic_DNA"/>
</dbReference>
<evidence type="ECO:0000313" key="4">
    <source>
        <dbReference type="WBParaSite" id="BPAG_0000807701-mRNA-1"/>
    </source>
</evidence>
<dbReference type="Proteomes" id="UP000278627">
    <property type="component" value="Unassembled WGS sequence"/>
</dbReference>
<proteinExistence type="predicted"/>
<reference evidence="2 3" key="2">
    <citation type="submission" date="2018-11" db="EMBL/GenBank/DDBJ databases">
        <authorList>
            <consortium name="Pathogen Informatics"/>
        </authorList>
    </citation>
    <scope>NUCLEOTIDE SEQUENCE [LARGE SCALE GENOMIC DNA]</scope>
</reference>
<evidence type="ECO:0000313" key="3">
    <source>
        <dbReference type="Proteomes" id="UP000278627"/>
    </source>
</evidence>
<keyword evidence="3" id="KW-1185">Reference proteome</keyword>
<dbReference type="WBParaSite" id="BPAG_0000807701-mRNA-1">
    <property type="protein sequence ID" value="BPAG_0000807701-mRNA-1"/>
    <property type="gene ID" value="BPAG_0000807701"/>
</dbReference>
<dbReference type="InterPro" id="IPR011990">
    <property type="entry name" value="TPR-like_helical_dom_sf"/>
</dbReference>
<dbReference type="Gene3D" id="1.25.40.10">
    <property type="entry name" value="Tetratricopeptide repeat domain"/>
    <property type="match status" value="2"/>
</dbReference>
<dbReference type="SMART" id="SM00390">
    <property type="entry name" value="GoLoco"/>
    <property type="match status" value="4"/>
</dbReference>
<feature type="region of interest" description="Disordered" evidence="1">
    <location>
        <begin position="173"/>
        <end position="207"/>
    </location>
</feature>